<accession>A0A6N7J2Y6</accession>
<dbReference type="InterPro" id="IPR029058">
    <property type="entry name" value="AB_hydrolase_fold"/>
</dbReference>
<dbReference type="GO" id="GO:0016020">
    <property type="term" value="C:membrane"/>
    <property type="evidence" value="ECO:0007669"/>
    <property type="project" value="TreeGrafter"/>
</dbReference>
<evidence type="ECO:0000313" key="3">
    <source>
        <dbReference type="Proteomes" id="UP000460257"/>
    </source>
</evidence>
<organism evidence="2 3">
    <name type="scientific">Candidatus Weimeria bifida</name>
    <dbReference type="NCBI Taxonomy" id="2599074"/>
    <lineage>
        <taxon>Bacteria</taxon>
        <taxon>Bacillati</taxon>
        <taxon>Bacillota</taxon>
        <taxon>Clostridia</taxon>
        <taxon>Lachnospirales</taxon>
        <taxon>Lachnospiraceae</taxon>
        <taxon>Candidatus Weimeria</taxon>
    </lineage>
</organism>
<comment type="caution">
    <text evidence="2">The sequence shown here is derived from an EMBL/GenBank/DDBJ whole genome shotgun (WGS) entry which is preliminary data.</text>
</comment>
<feature type="domain" description="AB hydrolase-1" evidence="1">
    <location>
        <begin position="22"/>
        <end position="137"/>
    </location>
</feature>
<dbReference type="SUPFAM" id="SSF53474">
    <property type="entry name" value="alpha/beta-Hydrolases"/>
    <property type="match status" value="1"/>
</dbReference>
<dbReference type="AlphaFoldDB" id="A0A6N7J2Y6"/>
<dbReference type="GO" id="GO:0046464">
    <property type="term" value="P:acylglycerol catabolic process"/>
    <property type="evidence" value="ECO:0007669"/>
    <property type="project" value="TreeGrafter"/>
</dbReference>
<dbReference type="InterPro" id="IPR000073">
    <property type="entry name" value="AB_hydrolase_1"/>
</dbReference>
<keyword evidence="3" id="KW-1185">Reference proteome</keyword>
<protein>
    <submittedName>
        <fullName evidence="2">Alpha/beta hydrolase</fullName>
    </submittedName>
</protein>
<dbReference type="EMBL" id="VOGC01000009">
    <property type="protein sequence ID" value="MQN02321.1"/>
    <property type="molecule type" value="Genomic_DNA"/>
</dbReference>
<keyword evidence="2" id="KW-0378">Hydrolase</keyword>
<gene>
    <name evidence="2" type="ORF">FRC54_10620</name>
</gene>
<name>A0A6N7J2Y6_9FIRM</name>
<reference evidence="2" key="1">
    <citation type="journal article" date="2020" name="Appl. Environ. Microbiol.">
        <title>Medium-Chain Fatty Acid Synthesis by 'Candidatus Weimeria bifida' gen. nov., sp. nov., and 'Candidatus Pseudoramibacter fermentans' sp. nov.</title>
        <authorList>
            <person name="Scarborough M.J."/>
            <person name="Myers K.S."/>
            <person name="Donohue T.J."/>
            <person name="Noguera D.R."/>
        </authorList>
    </citation>
    <scope>NUCLEOTIDE SEQUENCE</scope>
    <source>
        <strain evidence="2">LCO1.1</strain>
    </source>
</reference>
<dbReference type="PANTHER" id="PTHR43798">
    <property type="entry name" value="MONOACYLGLYCEROL LIPASE"/>
    <property type="match status" value="1"/>
</dbReference>
<evidence type="ECO:0000313" key="2">
    <source>
        <dbReference type="EMBL" id="MQN02321.1"/>
    </source>
</evidence>
<evidence type="ECO:0000259" key="1">
    <source>
        <dbReference type="Pfam" id="PF00561"/>
    </source>
</evidence>
<dbReference type="Pfam" id="PF00561">
    <property type="entry name" value="Abhydrolase_1"/>
    <property type="match status" value="1"/>
</dbReference>
<dbReference type="PANTHER" id="PTHR43798:SF33">
    <property type="entry name" value="HYDROLASE, PUTATIVE (AFU_ORTHOLOGUE AFUA_2G14860)-RELATED"/>
    <property type="match status" value="1"/>
</dbReference>
<dbReference type="GO" id="GO:0047372">
    <property type="term" value="F:monoacylglycerol lipase activity"/>
    <property type="evidence" value="ECO:0007669"/>
    <property type="project" value="TreeGrafter"/>
</dbReference>
<dbReference type="Gene3D" id="3.40.50.1820">
    <property type="entry name" value="alpha/beta hydrolase"/>
    <property type="match status" value="1"/>
</dbReference>
<sequence>MVIILDGQVINYTHEGNKDGRPLLFLHGNGEDLHIFDELSNSLSDSFDIYRMDSRGHGLSACPAELHYKDMARDVEHFIRELSIDRPLVVGFSDGAITALLLAMTRSELISGVISCGANSSPSALILSCRRDIKKSYREKSASSEIKKDIDTVSSEIFAQSGALEKLMLTEPSISTIALSHIKVPVLVMAGEHDLVRSSDTKKTASAIPDSRLMILPGEDHGSYVVHSTKLIPYIKDFYDQIRS</sequence>
<dbReference type="InterPro" id="IPR050266">
    <property type="entry name" value="AB_hydrolase_sf"/>
</dbReference>
<dbReference type="Proteomes" id="UP000460257">
    <property type="component" value="Unassembled WGS sequence"/>
</dbReference>
<proteinExistence type="predicted"/>